<keyword evidence="3" id="KW-0862">Zinc</keyword>
<keyword evidence="2" id="KW-0479">Metal-binding</keyword>
<dbReference type="Proteomes" id="UP001595828">
    <property type="component" value="Unassembled WGS sequence"/>
</dbReference>
<dbReference type="EMBL" id="JBHSDR010000006">
    <property type="protein sequence ID" value="MFC4295072.1"/>
    <property type="molecule type" value="Genomic_DNA"/>
</dbReference>
<comment type="caution">
    <text evidence="6">The sequence shown here is derived from an EMBL/GenBank/DDBJ whole genome shotgun (WGS) entry which is preliminary data.</text>
</comment>
<evidence type="ECO:0000259" key="5">
    <source>
        <dbReference type="PROSITE" id="PS51891"/>
    </source>
</evidence>
<dbReference type="PROSITE" id="PS51891">
    <property type="entry name" value="CENP_V_GFA"/>
    <property type="match status" value="1"/>
</dbReference>
<evidence type="ECO:0000256" key="3">
    <source>
        <dbReference type="ARBA" id="ARBA00022833"/>
    </source>
</evidence>
<gene>
    <name evidence="6" type="ORF">ACFO0A_08395</name>
</gene>
<evidence type="ECO:0000313" key="7">
    <source>
        <dbReference type="Proteomes" id="UP001595828"/>
    </source>
</evidence>
<dbReference type="PANTHER" id="PTHR33337:SF33">
    <property type="entry name" value="CENP-V_GFA DOMAIN-CONTAINING PROTEIN"/>
    <property type="match status" value="1"/>
</dbReference>
<evidence type="ECO:0000256" key="1">
    <source>
        <dbReference type="ARBA" id="ARBA00005495"/>
    </source>
</evidence>
<proteinExistence type="inferred from homology"/>
<reference evidence="7" key="1">
    <citation type="journal article" date="2019" name="Int. J. Syst. Evol. Microbiol.">
        <title>The Global Catalogue of Microorganisms (GCM) 10K type strain sequencing project: providing services to taxonomists for standard genome sequencing and annotation.</title>
        <authorList>
            <consortium name="The Broad Institute Genomics Platform"/>
            <consortium name="The Broad Institute Genome Sequencing Center for Infectious Disease"/>
            <person name="Wu L."/>
            <person name="Ma J."/>
        </authorList>
    </citation>
    <scope>NUCLEOTIDE SEQUENCE [LARGE SCALE GENOMIC DNA]</scope>
    <source>
        <strain evidence="7">CGMCC 1.12989</strain>
    </source>
</reference>
<sequence>MTEPTDETLAGGCLCGAVRYAVSLRRRPPVYACHCTDCQTRTGSAFGLQMAVPEARLVVTGETVEGTHVQPSGAMARIVACTRCLTRIYTTNDQRPGIANLRAGTLDDSASIVPAFHVWVSSRQPWIVIPDDVPAVDRQPADADEWASLFARIAR</sequence>
<evidence type="ECO:0000256" key="2">
    <source>
        <dbReference type="ARBA" id="ARBA00022723"/>
    </source>
</evidence>
<comment type="similarity">
    <text evidence="1">Belongs to the Gfa family.</text>
</comment>
<protein>
    <submittedName>
        <fullName evidence="6">GFA family protein</fullName>
    </submittedName>
</protein>
<evidence type="ECO:0000313" key="6">
    <source>
        <dbReference type="EMBL" id="MFC4295072.1"/>
    </source>
</evidence>
<dbReference type="InterPro" id="IPR006913">
    <property type="entry name" value="CENP-V/GFA"/>
</dbReference>
<dbReference type="SUPFAM" id="SSF51316">
    <property type="entry name" value="Mss4-like"/>
    <property type="match status" value="1"/>
</dbReference>
<evidence type="ECO:0000256" key="4">
    <source>
        <dbReference type="ARBA" id="ARBA00023239"/>
    </source>
</evidence>
<dbReference type="InterPro" id="IPR011057">
    <property type="entry name" value="Mss4-like_sf"/>
</dbReference>
<dbReference type="PANTHER" id="PTHR33337">
    <property type="entry name" value="GFA DOMAIN-CONTAINING PROTEIN"/>
    <property type="match status" value="1"/>
</dbReference>
<feature type="domain" description="CENP-V/GFA" evidence="5">
    <location>
        <begin position="9"/>
        <end position="127"/>
    </location>
</feature>
<dbReference type="Pfam" id="PF04828">
    <property type="entry name" value="GFA"/>
    <property type="match status" value="1"/>
</dbReference>
<accession>A0ABV8RQ82</accession>
<keyword evidence="7" id="KW-1185">Reference proteome</keyword>
<name>A0ABV8RQ82_9SPHN</name>
<dbReference type="RefSeq" id="WP_379538557.1">
    <property type="nucleotide sequence ID" value="NZ_JBHSDR010000006.1"/>
</dbReference>
<organism evidence="6 7">
    <name type="scientific">Novosphingobium tardum</name>
    <dbReference type="NCBI Taxonomy" id="1538021"/>
    <lineage>
        <taxon>Bacteria</taxon>
        <taxon>Pseudomonadati</taxon>
        <taxon>Pseudomonadota</taxon>
        <taxon>Alphaproteobacteria</taxon>
        <taxon>Sphingomonadales</taxon>
        <taxon>Sphingomonadaceae</taxon>
        <taxon>Novosphingobium</taxon>
    </lineage>
</organism>
<keyword evidence="4" id="KW-0456">Lyase</keyword>
<dbReference type="Gene3D" id="3.90.1590.10">
    <property type="entry name" value="glutathione-dependent formaldehyde- activating enzyme (gfa)"/>
    <property type="match status" value="1"/>
</dbReference>